<feature type="region of interest" description="Disordered" evidence="1">
    <location>
        <begin position="1"/>
        <end position="56"/>
    </location>
</feature>
<dbReference type="EMBL" id="ML995876">
    <property type="protein sequence ID" value="KAF2766189.1"/>
    <property type="molecule type" value="Genomic_DNA"/>
</dbReference>
<accession>A0A6G1L0X5</accession>
<dbReference type="OrthoDB" id="10607120at2759"/>
<feature type="compositionally biased region" description="Polar residues" evidence="1">
    <location>
        <begin position="277"/>
        <end position="293"/>
    </location>
</feature>
<name>A0A6G1L0X5_9PEZI</name>
<evidence type="ECO:0000313" key="2">
    <source>
        <dbReference type="EMBL" id="KAF2766189.1"/>
    </source>
</evidence>
<feature type="compositionally biased region" description="Polar residues" evidence="1">
    <location>
        <begin position="30"/>
        <end position="44"/>
    </location>
</feature>
<dbReference type="AlphaFoldDB" id="A0A6G1L0X5"/>
<reference evidence="2" key="1">
    <citation type="journal article" date="2020" name="Stud. Mycol.">
        <title>101 Dothideomycetes genomes: a test case for predicting lifestyles and emergence of pathogens.</title>
        <authorList>
            <person name="Haridas S."/>
            <person name="Albert R."/>
            <person name="Binder M."/>
            <person name="Bloem J."/>
            <person name="Labutti K."/>
            <person name="Salamov A."/>
            <person name="Andreopoulos B."/>
            <person name="Baker S."/>
            <person name="Barry K."/>
            <person name="Bills G."/>
            <person name="Bluhm B."/>
            <person name="Cannon C."/>
            <person name="Castanera R."/>
            <person name="Culley D."/>
            <person name="Daum C."/>
            <person name="Ezra D."/>
            <person name="Gonzalez J."/>
            <person name="Henrissat B."/>
            <person name="Kuo A."/>
            <person name="Liang C."/>
            <person name="Lipzen A."/>
            <person name="Lutzoni F."/>
            <person name="Magnuson J."/>
            <person name="Mondo S."/>
            <person name="Nolan M."/>
            <person name="Ohm R."/>
            <person name="Pangilinan J."/>
            <person name="Park H.-J."/>
            <person name="Ramirez L."/>
            <person name="Alfaro M."/>
            <person name="Sun H."/>
            <person name="Tritt A."/>
            <person name="Yoshinaga Y."/>
            <person name="Zwiers L.-H."/>
            <person name="Turgeon B."/>
            <person name="Goodwin S."/>
            <person name="Spatafora J."/>
            <person name="Crous P."/>
            <person name="Grigoriev I."/>
        </authorList>
    </citation>
    <scope>NUCLEOTIDE SEQUENCE</scope>
    <source>
        <strain evidence="2">CBS 116005</strain>
    </source>
</reference>
<sequence length="320" mass="34203">MAPKTSSKRPLADDAAKSAAPHHVKRVNSHETAQSNARPQATTDSPPPPPQRLNPETLEPLAATDAFRLSDAETTLVLSSRTTPGPVPRDEKVFVAWISVREGMRFEMVRRWRGWCLLEYEERVVGRGGVVVASGGCAVASGTDRGEVGGRSRSGLVAGRRGVGGGARRDGARDGALDDGPHDAPDDARDGALDDAPHHAFHHVPDDAADDAPGDAAVVPDEHHNDRATAPPPADPTPARPLAKNKPVQTFEPRELRPRNKDKTPSYAPPNARATGRKSSYARNSRTPSATRKSGTKKERDAGACRCVFEGAWGWEGEEG</sequence>
<feature type="region of interest" description="Disordered" evidence="1">
    <location>
        <begin position="140"/>
        <end position="303"/>
    </location>
</feature>
<gene>
    <name evidence="2" type="ORF">EJ03DRAFT_354209</name>
</gene>
<keyword evidence="3" id="KW-1185">Reference proteome</keyword>
<feature type="compositionally biased region" description="Basic and acidic residues" evidence="1">
    <location>
        <begin position="167"/>
        <end position="206"/>
    </location>
</feature>
<feature type="compositionally biased region" description="Pro residues" evidence="1">
    <location>
        <begin position="230"/>
        <end position="239"/>
    </location>
</feature>
<dbReference type="Proteomes" id="UP000799436">
    <property type="component" value="Unassembled WGS sequence"/>
</dbReference>
<evidence type="ECO:0000256" key="1">
    <source>
        <dbReference type="SAM" id="MobiDB-lite"/>
    </source>
</evidence>
<feature type="compositionally biased region" description="Low complexity" evidence="1">
    <location>
        <begin position="151"/>
        <end position="160"/>
    </location>
</feature>
<protein>
    <submittedName>
        <fullName evidence="2">Uncharacterized protein</fullName>
    </submittedName>
</protein>
<evidence type="ECO:0000313" key="3">
    <source>
        <dbReference type="Proteomes" id="UP000799436"/>
    </source>
</evidence>
<proteinExistence type="predicted"/>
<feature type="compositionally biased region" description="Basic and acidic residues" evidence="1">
    <location>
        <begin position="252"/>
        <end position="264"/>
    </location>
</feature>
<organism evidence="2 3">
    <name type="scientific">Teratosphaeria nubilosa</name>
    <dbReference type="NCBI Taxonomy" id="161662"/>
    <lineage>
        <taxon>Eukaryota</taxon>
        <taxon>Fungi</taxon>
        <taxon>Dikarya</taxon>
        <taxon>Ascomycota</taxon>
        <taxon>Pezizomycotina</taxon>
        <taxon>Dothideomycetes</taxon>
        <taxon>Dothideomycetidae</taxon>
        <taxon>Mycosphaerellales</taxon>
        <taxon>Teratosphaeriaceae</taxon>
        <taxon>Teratosphaeria</taxon>
    </lineage>
</organism>